<dbReference type="EMBL" id="PNBW01000182">
    <property type="protein sequence ID" value="TMO69199.1"/>
    <property type="molecule type" value="Genomic_DNA"/>
</dbReference>
<name>A0A5S3UW16_9GAMM</name>
<dbReference type="EMBL" id="PNBX01000160">
    <property type="protein sequence ID" value="TMO61586.1"/>
    <property type="molecule type" value="Genomic_DNA"/>
</dbReference>
<organism evidence="2 5">
    <name type="scientific">Pseudoalteromonas aurantia</name>
    <dbReference type="NCBI Taxonomy" id="43654"/>
    <lineage>
        <taxon>Bacteria</taxon>
        <taxon>Pseudomonadati</taxon>
        <taxon>Pseudomonadota</taxon>
        <taxon>Gammaproteobacteria</taxon>
        <taxon>Alteromonadales</taxon>
        <taxon>Pseudoalteromonadaceae</taxon>
        <taxon>Pseudoalteromonas</taxon>
    </lineage>
</organism>
<protein>
    <recommendedName>
        <fullName evidence="6">Tellurium resistance protein TerC</fullName>
    </recommendedName>
</protein>
<reference evidence="2" key="3">
    <citation type="submission" date="2019-09" db="EMBL/GenBank/DDBJ databases">
        <title>Co-occurence of chitin degradation, pigmentation and bioactivity in marine Pseudoalteromonas.</title>
        <authorList>
            <person name="Sonnenschein E.C."/>
            <person name="Bech P.K."/>
        </authorList>
    </citation>
    <scope>NUCLEOTIDE SEQUENCE</scope>
    <source>
        <strain evidence="2">S3790</strain>
        <strain evidence="4">S3895</strain>
    </source>
</reference>
<evidence type="ECO:0008006" key="6">
    <source>
        <dbReference type="Google" id="ProtNLM"/>
    </source>
</evidence>
<dbReference type="AlphaFoldDB" id="A0A5S3UW16"/>
<dbReference type="Proteomes" id="UP000307217">
    <property type="component" value="Unassembled WGS sequence"/>
</dbReference>
<dbReference type="OrthoDB" id="6307178at2"/>
<accession>A0A5S3UW16</accession>
<keyword evidence="1" id="KW-1133">Transmembrane helix</keyword>
<proteinExistence type="predicted"/>
<evidence type="ECO:0000256" key="1">
    <source>
        <dbReference type="SAM" id="Phobius"/>
    </source>
</evidence>
<evidence type="ECO:0000313" key="2">
    <source>
        <dbReference type="EMBL" id="TMO61586.1"/>
    </source>
</evidence>
<evidence type="ECO:0000313" key="5">
    <source>
        <dbReference type="Proteomes" id="UP000307217"/>
    </source>
</evidence>
<dbReference type="RefSeq" id="WP_138593794.1">
    <property type="nucleotide sequence ID" value="NZ_PNBW01000182.1"/>
</dbReference>
<reference evidence="4 5" key="1">
    <citation type="submission" date="2018-01" db="EMBL/GenBank/DDBJ databases">
        <authorList>
            <person name="Paulsen S."/>
            <person name="Gram L.K."/>
        </authorList>
    </citation>
    <scope>NUCLEOTIDE SEQUENCE [LARGE SCALE GENOMIC DNA]</scope>
    <source>
        <strain evidence="2 5">S3790</strain>
        <strain evidence="3 4">S3895</strain>
    </source>
</reference>
<keyword evidence="4" id="KW-1185">Reference proteome</keyword>
<evidence type="ECO:0000313" key="4">
    <source>
        <dbReference type="Proteomes" id="UP000307164"/>
    </source>
</evidence>
<sequence>MKKVMILGLGVLFVLLAAIFFVVPGPSIIFAMAALVCFSIYYPTARKYLKKLQAIFTKACHKLDGIK</sequence>
<feature type="transmembrane region" description="Helical" evidence="1">
    <location>
        <begin position="27"/>
        <end position="44"/>
    </location>
</feature>
<reference evidence="5" key="2">
    <citation type="submission" date="2019-06" db="EMBL/GenBank/DDBJ databases">
        <title>Co-occurence of chitin degradation, pigmentation and bioactivity in marine Pseudoalteromonas.</title>
        <authorList>
            <person name="Sonnenschein E.C."/>
            <person name="Bech P.K."/>
        </authorList>
    </citation>
    <scope>NUCLEOTIDE SEQUENCE [LARGE SCALE GENOMIC DNA]</scope>
    <source>
        <strain evidence="5">S3790</strain>
        <strain evidence="3">S3895</strain>
    </source>
</reference>
<dbReference type="Proteomes" id="UP000307164">
    <property type="component" value="Unassembled WGS sequence"/>
</dbReference>
<keyword evidence="1" id="KW-0812">Transmembrane</keyword>
<comment type="caution">
    <text evidence="2">The sequence shown here is derived from an EMBL/GenBank/DDBJ whole genome shotgun (WGS) entry which is preliminary data.</text>
</comment>
<evidence type="ECO:0000313" key="3">
    <source>
        <dbReference type="EMBL" id="TMO69199.1"/>
    </source>
</evidence>
<keyword evidence="1" id="KW-0472">Membrane</keyword>
<gene>
    <name evidence="2" type="ORF">CWC19_20815</name>
    <name evidence="3" type="ORF">CWC20_20925</name>
</gene>